<proteinExistence type="predicted"/>
<gene>
    <name evidence="1" type="ORF">FJR47_09255</name>
</gene>
<dbReference type="Proteomes" id="UP000326061">
    <property type="component" value="Chromosome"/>
</dbReference>
<dbReference type="AlphaFoldDB" id="A0AAJ4A522"/>
<organism evidence="1 2">
    <name type="scientific">Sulfurimonas xiamenensis</name>
    <dbReference type="NCBI Taxonomy" id="2590021"/>
    <lineage>
        <taxon>Bacteria</taxon>
        <taxon>Pseudomonadati</taxon>
        <taxon>Campylobacterota</taxon>
        <taxon>Epsilonproteobacteria</taxon>
        <taxon>Campylobacterales</taxon>
        <taxon>Sulfurimonadaceae</taxon>
        <taxon>Sulfurimonas</taxon>
    </lineage>
</organism>
<dbReference type="KEGG" id="suln:FJR47_09255"/>
<dbReference type="EMBL" id="CP041166">
    <property type="protein sequence ID" value="QFR44096.1"/>
    <property type="molecule type" value="Genomic_DNA"/>
</dbReference>
<name>A0AAJ4A522_9BACT</name>
<sequence>MCNFNKQNEDTKALIHILLKNCAESVGGTNFLLGLLEAIKEKKPNALIYNACKIESKELKITWNKIIFKDKFDVLEEIIHSHKSSENQNFNILENDSEKKKKKILNMVKTLAPIEFIVTPKDPQYGIGFTFKIFETIENDSIKINPIFIAIFFCSTEYMKKALKHQI</sequence>
<dbReference type="RefSeq" id="WP_152300156.1">
    <property type="nucleotide sequence ID" value="NZ_CP041166.1"/>
</dbReference>
<evidence type="ECO:0000313" key="1">
    <source>
        <dbReference type="EMBL" id="QFR44096.1"/>
    </source>
</evidence>
<accession>A0AAJ4A522</accession>
<protein>
    <submittedName>
        <fullName evidence="1">Uncharacterized protein</fullName>
    </submittedName>
</protein>
<evidence type="ECO:0000313" key="2">
    <source>
        <dbReference type="Proteomes" id="UP000326061"/>
    </source>
</evidence>
<keyword evidence="2" id="KW-1185">Reference proteome</keyword>
<reference evidence="2" key="1">
    <citation type="submission" date="2019-06" db="EMBL/GenBank/DDBJ databases">
        <title>Sulfurimonas gotlandica sp. nov., a chemoautotrophic and psychrotolerant epsilonproteobacterium isolated from a pelagic redoxcline, and an emended description of the genus Sulfurimonas.</title>
        <authorList>
            <person name="Wang S."/>
            <person name="Jiang L."/>
            <person name="Shao Z."/>
        </authorList>
    </citation>
    <scope>NUCLEOTIDE SEQUENCE [LARGE SCALE GENOMIC DNA]</scope>
    <source>
        <strain evidence="2">1-1N</strain>
    </source>
</reference>